<sequence length="316" mass="37551">MLIKLNNEPFDVEKHQLMMLPIFEEILDYLLTHQNQEVTLREIKRNISETTNMDHLIDEMIKDGFVSRHHGRYEYAGNFISADEQGNLINQVHRFLENIEINSLKEELNNKPAEERYLSVLHQLFKNGTSSDLTVYETTENAKRWLKLPTRYTEVTGKKATFFSFGTYQPYYSNNLSDYFNYLKLNHNDLPDEFLSIRKRIGDVNPSYFINYCERKLRRLEKGKEAAVNKADIFMETLYEMDYLKVEQEKYLFNLTRLPLNFELPSLVGLRDKLKNKLQDISCDEKEVDFMISCLVLEWLVDQNLIHDFKKYHGVL</sequence>
<name>A0A6G8AW53_9ENTE</name>
<dbReference type="AlphaFoldDB" id="A0A6G8AW53"/>
<evidence type="ECO:0000313" key="1">
    <source>
        <dbReference type="EMBL" id="QIL49165.1"/>
    </source>
</evidence>
<keyword evidence="2" id="KW-1185">Reference proteome</keyword>
<organism evidence="1 2">
    <name type="scientific">Vagococcus hydrophili</name>
    <dbReference type="NCBI Taxonomy" id="2714947"/>
    <lineage>
        <taxon>Bacteria</taxon>
        <taxon>Bacillati</taxon>
        <taxon>Bacillota</taxon>
        <taxon>Bacilli</taxon>
        <taxon>Lactobacillales</taxon>
        <taxon>Enterococcaceae</taxon>
        <taxon>Vagococcus</taxon>
    </lineage>
</organism>
<gene>
    <name evidence="1" type="ORF">G7082_12035</name>
</gene>
<dbReference type="EMBL" id="CP049887">
    <property type="protein sequence ID" value="QIL49165.1"/>
    <property type="molecule type" value="Genomic_DNA"/>
</dbReference>
<dbReference type="RefSeq" id="WP_166035292.1">
    <property type="nucleotide sequence ID" value="NZ_CP049887.1"/>
</dbReference>
<dbReference type="KEGG" id="vhy:G7082_12035"/>
<evidence type="ECO:0000313" key="2">
    <source>
        <dbReference type="Proteomes" id="UP000501747"/>
    </source>
</evidence>
<dbReference type="Proteomes" id="UP000501747">
    <property type="component" value="Chromosome"/>
</dbReference>
<dbReference type="Pfam" id="PF08820">
    <property type="entry name" value="DUF1803"/>
    <property type="match status" value="1"/>
</dbReference>
<proteinExistence type="predicted"/>
<dbReference type="InterPro" id="IPR014924">
    <property type="entry name" value="DUF1803"/>
</dbReference>
<reference evidence="1 2" key="1">
    <citation type="submission" date="2020-03" db="EMBL/GenBank/DDBJ databases">
        <title>Vagococcus sp. nov., isolated from beetles.</title>
        <authorList>
            <person name="Hyun D.-W."/>
            <person name="Bae J.-W."/>
        </authorList>
    </citation>
    <scope>NUCLEOTIDE SEQUENCE [LARGE SCALE GENOMIC DNA]</scope>
    <source>
        <strain evidence="1 2">HDW17B</strain>
    </source>
</reference>
<protein>
    <submittedName>
        <fullName evidence="1">DUF1803 domain-containing protein</fullName>
    </submittedName>
</protein>
<accession>A0A6G8AW53</accession>